<name>A0ABT9CAH4_9BACL</name>
<dbReference type="Gene3D" id="3.30.1340.10">
    <property type="entry name" value="HPr-like"/>
    <property type="match status" value="1"/>
</dbReference>
<keyword evidence="3" id="KW-1185">Reference proteome</keyword>
<dbReference type="InterPro" id="IPR035895">
    <property type="entry name" value="HPr-like_sf"/>
</dbReference>
<dbReference type="PROSITE" id="PS51350">
    <property type="entry name" value="PTS_HPR_DOM"/>
    <property type="match status" value="1"/>
</dbReference>
<sequence length="89" mass="10459">MRIHDVRIFDYLDREELIRISSESARFMSDIKMSYRLADHDHLVDVKSLLGMIQTPIQPGTVITLRTQGKDELEALEYMLDLFESRHHA</sequence>
<dbReference type="InterPro" id="IPR000032">
    <property type="entry name" value="HPr-like"/>
</dbReference>
<dbReference type="EMBL" id="JAUQTB010000002">
    <property type="protein sequence ID" value="MDO7905649.1"/>
    <property type="molecule type" value="Genomic_DNA"/>
</dbReference>
<organism evidence="2 3">
    <name type="scientific">Paenibacillus lacisoli</name>
    <dbReference type="NCBI Taxonomy" id="3064525"/>
    <lineage>
        <taxon>Bacteria</taxon>
        <taxon>Bacillati</taxon>
        <taxon>Bacillota</taxon>
        <taxon>Bacilli</taxon>
        <taxon>Bacillales</taxon>
        <taxon>Paenibacillaceae</taxon>
        <taxon>Paenibacillus</taxon>
    </lineage>
</organism>
<gene>
    <name evidence="2" type="ORF">Q5741_04390</name>
</gene>
<accession>A0ABT9CAH4</accession>
<reference evidence="2 3" key="1">
    <citation type="submission" date="2023-07" db="EMBL/GenBank/DDBJ databases">
        <title>Paenibacillus sp. JX-17 nov. isolated from soil.</title>
        <authorList>
            <person name="Wan Y."/>
            <person name="Liu B."/>
        </authorList>
    </citation>
    <scope>NUCLEOTIDE SEQUENCE [LARGE SCALE GENOMIC DNA]</scope>
    <source>
        <strain evidence="2 3">JX-17</strain>
    </source>
</reference>
<evidence type="ECO:0000259" key="1">
    <source>
        <dbReference type="PROSITE" id="PS51350"/>
    </source>
</evidence>
<evidence type="ECO:0000313" key="3">
    <source>
        <dbReference type="Proteomes" id="UP001240171"/>
    </source>
</evidence>
<feature type="domain" description="HPr" evidence="1">
    <location>
        <begin position="1"/>
        <end position="89"/>
    </location>
</feature>
<comment type="caution">
    <text evidence="2">The sequence shown here is derived from an EMBL/GenBank/DDBJ whole genome shotgun (WGS) entry which is preliminary data.</text>
</comment>
<dbReference type="Pfam" id="PF00381">
    <property type="entry name" value="PTS-HPr"/>
    <property type="match status" value="1"/>
</dbReference>
<protein>
    <submittedName>
        <fullName evidence="2">HPr family phosphocarrier protein</fullName>
    </submittedName>
</protein>
<dbReference type="RefSeq" id="WP_305022853.1">
    <property type="nucleotide sequence ID" value="NZ_JAUQTB010000002.1"/>
</dbReference>
<dbReference type="SUPFAM" id="SSF55594">
    <property type="entry name" value="HPr-like"/>
    <property type="match status" value="1"/>
</dbReference>
<dbReference type="Proteomes" id="UP001240171">
    <property type="component" value="Unassembled WGS sequence"/>
</dbReference>
<evidence type="ECO:0000313" key="2">
    <source>
        <dbReference type="EMBL" id="MDO7905649.1"/>
    </source>
</evidence>
<proteinExistence type="predicted"/>